<name>A0ABT6W8S2_9ACTN</name>
<keyword evidence="3" id="KW-1185">Reference proteome</keyword>
<keyword evidence="1" id="KW-0812">Transmembrane</keyword>
<dbReference type="EMBL" id="JAAGKO020000075">
    <property type="protein sequence ID" value="MDI5967153.1"/>
    <property type="molecule type" value="Genomic_DNA"/>
</dbReference>
<proteinExistence type="predicted"/>
<evidence type="ECO:0000256" key="1">
    <source>
        <dbReference type="SAM" id="Phobius"/>
    </source>
</evidence>
<sequence>MTTTTRIGIIAAVLLAAVVGTSLGADLAAHGTNEGFAALAGFLAFGLTAVGGRHVVTRTDRR</sequence>
<organism evidence="2 3">
    <name type="scientific">Streptantibioticus silvisoli</name>
    <dbReference type="NCBI Taxonomy" id="2705255"/>
    <lineage>
        <taxon>Bacteria</taxon>
        <taxon>Bacillati</taxon>
        <taxon>Actinomycetota</taxon>
        <taxon>Actinomycetes</taxon>
        <taxon>Kitasatosporales</taxon>
        <taxon>Streptomycetaceae</taxon>
        <taxon>Streptantibioticus</taxon>
    </lineage>
</organism>
<reference evidence="2 3" key="1">
    <citation type="submission" date="2023-05" db="EMBL/GenBank/DDBJ databases">
        <title>Streptantibioticus silvisoli sp. nov., acidotolerant actinomycetes 1 from pine litter.</title>
        <authorList>
            <person name="Swiecimska M."/>
            <person name="Golinska P."/>
            <person name="Sangal V."/>
            <person name="Wachnowicz B."/>
            <person name="Goodfellow M."/>
        </authorList>
    </citation>
    <scope>NUCLEOTIDE SEQUENCE [LARGE SCALE GENOMIC DNA]</scope>
    <source>
        <strain evidence="2 3">SL54</strain>
    </source>
</reference>
<gene>
    <name evidence="2" type="ORF">POF43_031265</name>
</gene>
<protein>
    <recommendedName>
        <fullName evidence="4">DUF1328 domain-containing protein</fullName>
    </recommendedName>
</protein>
<dbReference type="Proteomes" id="UP001156398">
    <property type="component" value="Unassembled WGS sequence"/>
</dbReference>
<evidence type="ECO:0000313" key="3">
    <source>
        <dbReference type="Proteomes" id="UP001156398"/>
    </source>
</evidence>
<accession>A0ABT6W8S2</accession>
<keyword evidence="1" id="KW-0472">Membrane</keyword>
<comment type="caution">
    <text evidence="2">The sequence shown here is derived from an EMBL/GenBank/DDBJ whole genome shotgun (WGS) entry which is preliminary data.</text>
</comment>
<dbReference type="RefSeq" id="WP_271323552.1">
    <property type="nucleotide sequence ID" value="NZ_JAAGKO020000075.1"/>
</dbReference>
<evidence type="ECO:0008006" key="4">
    <source>
        <dbReference type="Google" id="ProtNLM"/>
    </source>
</evidence>
<feature type="transmembrane region" description="Helical" evidence="1">
    <location>
        <begin position="34"/>
        <end position="56"/>
    </location>
</feature>
<evidence type="ECO:0000313" key="2">
    <source>
        <dbReference type="EMBL" id="MDI5967153.1"/>
    </source>
</evidence>
<keyword evidence="1" id="KW-1133">Transmembrane helix</keyword>